<feature type="compositionally biased region" description="Polar residues" evidence="1">
    <location>
        <begin position="63"/>
        <end position="84"/>
    </location>
</feature>
<sequence>MQTMKEKNIWSVQIIARMLRNSSHYNSSSGCDPRLSLDFGDRFNLKDNDRHIVRWEEELILKQPSQGSMEQPTQARSKQPTQGRESPILLAAKNGITEMVERILKGFPMAILDRDSNGRNTVLLQWKVIIRPNPFAALQMQVEIKWFKYVKHSVPPDFFSGRNNEDKTPKEVFRKSHQDLVKEGGKWLINTCNSCSVVATVVTTVAFATTATPPGGMKEGSTRPNLEHHPGFIVFAISSLIALSFSLTSVVSFLAIITPRHRPEDFEKQLPKKFLYALTFLFISLAAMLVCFCAGHFFLMRDDLEHNAFLVYGIACLPVAYFAMKQFPFFIDLVLFTALKAPRHNPSS</sequence>
<keyword evidence="2" id="KW-1133">Transmembrane helix</keyword>
<evidence type="ECO:0000313" key="5">
    <source>
        <dbReference type="Proteomes" id="UP000288805"/>
    </source>
</evidence>
<dbReference type="Proteomes" id="UP000288805">
    <property type="component" value="Unassembled WGS sequence"/>
</dbReference>
<keyword evidence="2" id="KW-0812">Transmembrane</keyword>
<evidence type="ECO:0000259" key="3">
    <source>
        <dbReference type="Pfam" id="PF13962"/>
    </source>
</evidence>
<comment type="caution">
    <text evidence="4">The sequence shown here is derived from an EMBL/GenBank/DDBJ whole genome shotgun (WGS) entry which is preliminary data.</text>
</comment>
<gene>
    <name evidence="4" type="ORF">CK203_056164</name>
</gene>
<feature type="transmembrane region" description="Helical" evidence="2">
    <location>
        <begin position="187"/>
        <end position="211"/>
    </location>
</feature>
<dbReference type="AlphaFoldDB" id="A0A438GE56"/>
<keyword evidence="2" id="KW-0472">Membrane</keyword>
<dbReference type="PROSITE" id="PS51257">
    <property type="entry name" value="PROKAR_LIPOPROTEIN"/>
    <property type="match status" value="1"/>
</dbReference>
<evidence type="ECO:0000256" key="2">
    <source>
        <dbReference type="SAM" id="Phobius"/>
    </source>
</evidence>
<name>A0A438GE56_VITVI</name>
<evidence type="ECO:0000313" key="4">
    <source>
        <dbReference type="EMBL" id="RVW70486.1"/>
    </source>
</evidence>
<proteinExistence type="predicted"/>
<protein>
    <recommendedName>
        <fullName evidence="3">PGG domain-containing protein</fullName>
    </recommendedName>
</protein>
<accession>A0A438GE56</accession>
<dbReference type="PANTHER" id="PTHR24177">
    <property type="entry name" value="CASKIN"/>
    <property type="match status" value="1"/>
</dbReference>
<dbReference type="InterPro" id="IPR026961">
    <property type="entry name" value="PGG_dom"/>
</dbReference>
<feature type="transmembrane region" description="Helical" evidence="2">
    <location>
        <begin position="310"/>
        <end position="339"/>
    </location>
</feature>
<organism evidence="4 5">
    <name type="scientific">Vitis vinifera</name>
    <name type="common">Grape</name>
    <dbReference type="NCBI Taxonomy" id="29760"/>
    <lineage>
        <taxon>Eukaryota</taxon>
        <taxon>Viridiplantae</taxon>
        <taxon>Streptophyta</taxon>
        <taxon>Embryophyta</taxon>
        <taxon>Tracheophyta</taxon>
        <taxon>Spermatophyta</taxon>
        <taxon>Magnoliopsida</taxon>
        <taxon>eudicotyledons</taxon>
        <taxon>Gunneridae</taxon>
        <taxon>Pentapetalae</taxon>
        <taxon>rosids</taxon>
        <taxon>Vitales</taxon>
        <taxon>Vitaceae</taxon>
        <taxon>Viteae</taxon>
        <taxon>Vitis</taxon>
    </lineage>
</organism>
<feature type="transmembrane region" description="Helical" evidence="2">
    <location>
        <begin position="231"/>
        <end position="254"/>
    </location>
</feature>
<evidence type="ECO:0000256" key="1">
    <source>
        <dbReference type="SAM" id="MobiDB-lite"/>
    </source>
</evidence>
<dbReference type="PANTHER" id="PTHR24177:SF103">
    <property type="entry name" value="PGG DOMAIN-CONTAINING PROTEIN"/>
    <property type="match status" value="1"/>
</dbReference>
<feature type="domain" description="PGG" evidence="3">
    <location>
        <begin position="186"/>
        <end position="298"/>
    </location>
</feature>
<reference evidence="4 5" key="1">
    <citation type="journal article" date="2018" name="PLoS Genet.">
        <title>Population sequencing reveals clonal diversity and ancestral inbreeding in the grapevine cultivar Chardonnay.</title>
        <authorList>
            <person name="Roach M.J."/>
            <person name="Johnson D.L."/>
            <person name="Bohlmann J."/>
            <person name="van Vuuren H.J."/>
            <person name="Jones S.J."/>
            <person name="Pretorius I.S."/>
            <person name="Schmidt S.A."/>
            <person name="Borneman A.R."/>
        </authorList>
    </citation>
    <scope>NUCLEOTIDE SEQUENCE [LARGE SCALE GENOMIC DNA]</scope>
    <source>
        <strain evidence="5">cv. Chardonnay</strain>
        <tissue evidence="4">Leaf</tissue>
    </source>
</reference>
<feature type="region of interest" description="Disordered" evidence="1">
    <location>
        <begin position="63"/>
        <end position="86"/>
    </location>
</feature>
<dbReference type="EMBL" id="QGNW01000463">
    <property type="protein sequence ID" value="RVW70486.1"/>
    <property type="molecule type" value="Genomic_DNA"/>
</dbReference>
<feature type="transmembrane region" description="Helical" evidence="2">
    <location>
        <begin position="274"/>
        <end position="298"/>
    </location>
</feature>
<dbReference type="Pfam" id="PF13962">
    <property type="entry name" value="PGG"/>
    <property type="match status" value="1"/>
</dbReference>